<name>A0A9J7DIY7_MUSDO</name>
<evidence type="ECO:0000313" key="2">
    <source>
        <dbReference type="Proteomes" id="UP001652621"/>
    </source>
</evidence>
<keyword evidence="2" id="KW-1185">Reference proteome</keyword>
<dbReference type="OrthoDB" id="10348986at2759"/>
<feature type="transmembrane region" description="Helical" evidence="1">
    <location>
        <begin position="12"/>
        <end position="29"/>
    </location>
</feature>
<dbReference type="Proteomes" id="UP001652621">
    <property type="component" value="Unplaced"/>
</dbReference>
<dbReference type="VEuPathDB" id="VectorBase:MDOMA2_013989"/>
<evidence type="ECO:0000313" key="3">
    <source>
        <dbReference type="RefSeq" id="XP_019894456.2"/>
    </source>
</evidence>
<keyword evidence="1" id="KW-1133">Transmembrane helix</keyword>
<dbReference type="AlphaFoldDB" id="A0A9J7DIY7"/>
<dbReference type="RefSeq" id="XP_019894456.2">
    <property type="nucleotide sequence ID" value="XM_020038897.2"/>
</dbReference>
<dbReference type="KEGG" id="mde:109613759"/>
<feature type="transmembrane region" description="Helical" evidence="1">
    <location>
        <begin position="41"/>
        <end position="60"/>
    </location>
</feature>
<reference evidence="3" key="1">
    <citation type="submission" date="2025-08" db="UniProtKB">
        <authorList>
            <consortium name="RefSeq"/>
        </authorList>
    </citation>
    <scope>IDENTIFICATION</scope>
    <source>
        <strain evidence="3">Aabys</strain>
        <tissue evidence="3">Whole body</tissue>
    </source>
</reference>
<evidence type="ECO:0000256" key="1">
    <source>
        <dbReference type="SAM" id="Phobius"/>
    </source>
</evidence>
<keyword evidence="1" id="KW-0812">Transmembrane</keyword>
<gene>
    <name evidence="3" type="primary">LOC109613759</name>
</gene>
<sequence length="162" mass="18972">MICCPSRKELIAFAQFAVAILSLWNYYIIDLFDTPMYDLKLFEHRCVSVALCFASFYYSLGTWLWHSKLSVTRMFSRIHCILVYLTLVSLLCISRSRYIATYGPLIRGVFSHEIFDDEDDRMARSLILIQGIMILSAIIIVVQLNYVFKRLSSMWEKRNRSA</sequence>
<feature type="transmembrane region" description="Helical" evidence="1">
    <location>
        <begin position="127"/>
        <end position="148"/>
    </location>
</feature>
<feature type="transmembrane region" description="Helical" evidence="1">
    <location>
        <begin position="81"/>
        <end position="100"/>
    </location>
</feature>
<keyword evidence="1" id="KW-0472">Membrane</keyword>
<proteinExistence type="predicted"/>
<protein>
    <submittedName>
        <fullName evidence="3">Uncharacterized protein LOC109613759</fullName>
    </submittedName>
</protein>
<dbReference type="GeneID" id="109613759"/>
<organism evidence="2 3">
    <name type="scientific">Musca domestica</name>
    <name type="common">House fly</name>
    <dbReference type="NCBI Taxonomy" id="7370"/>
    <lineage>
        <taxon>Eukaryota</taxon>
        <taxon>Metazoa</taxon>
        <taxon>Ecdysozoa</taxon>
        <taxon>Arthropoda</taxon>
        <taxon>Hexapoda</taxon>
        <taxon>Insecta</taxon>
        <taxon>Pterygota</taxon>
        <taxon>Neoptera</taxon>
        <taxon>Endopterygota</taxon>
        <taxon>Diptera</taxon>
        <taxon>Brachycera</taxon>
        <taxon>Muscomorpha</taxon>
        <taxon>Muscoidea</taxon>
        <taxon>Muscidae</taxon>
        <taxon>Musca</taxon>
    </lineage>
</organism>
<accession>A0A9J7DIY7</accession>